<proteinExistence type="predicted"/>
<gene>
    <name evidence="2" type="ORF">NCTC10118_00004</name>
</gene>
<sequence>MKLSLISIVTNEEKDLGYYLKSLEEQTSQEFEIILCLSNTSQRNLDLIKELVPYQLKFGPRLKYIYNSKQNNAQEHLLNAYRVTSGEYSVVFNTDISVIKNTYIEKMIQAIDQAKVDILEFKPRINGSISWKPQARVVEGREINLKYHKLVFAYTYPFIFNKIIKKSLSNKMLNYKFKTINNNKMCLELTYMLFLEAKTYMYLDYKIFREYYPTDIWLNTKNYVSVFDNVQSILEARQINLIDELLYAKYYFVKLLLTAFLTETKFMYRNIYKTKEDIAEKRNDKIFENHLEIIKKIELTYKTKDYFLTNPYFLRNNSEVVLLSTPVSKLKNLKILKKLS</sequence>
<evidence type="ECO:0000259" key="1">
    <source>
        <dbReference type="Pfam" id="PF00535"/>
    </source>
</evidence>
<dbReference type="InterPro" id="IPR001173">
    <property type="entry name" value="Glyco_trans_2-like"/>
</dbReference>
<dbReference type="Pfam" id="PF00535">
    <property type="entry name" value="Glycos_transf_2"/>
    <property type="match status" value="1"/>
</dbReference>
<dbReference type="RefSeq" id="WP_120161350.1">
    <property type="nucleotide sequence ID" value="NZ_AP018135.1"/>
</dbReference>
<dbReference type="EMBL" id="LR214972">
    <property type="protein sequence ID" value="VEU62417.1"/>
    <property type="molecule type" value="Genomic_DNA"/>
</dbReference>
<dbReference type="GO" id="GO:0016740">
    <property type="term" value="F:transferase activity"/>
    <property type="evidence" value="ECO:0007669"/>
    <property type="project" value="UniProtKB-KW"/>
</dbReference>
<dbReference type="Gene3D" id="3.90.550.10">
    <property type="entry name" value="Spore Coat Polysaccharide Biosynthesis Protein SpsA, Chain A"/>
    <property type="match status" value="1"/>
</dbReference>
<keyword evidence="2" id="KW-0808">Transferase</keyword>
<dbReference type="SUPFAM" id="SSF53448">
    <property type="entry name" value="Nucleotide-diphospho-sugar transferases"/>
    <property type="match status" value="1"/>
</dbReference>
<dbReference type="OrthoDB" id="387866at2"/>
<feature type="domain" description="Glycosyltransferase 2-like" evidence="1">
    <location>
        <begin position="4"/>
        <end position="147"/>
    </location>
</feature>
<reference evidence="2 3" key="1">
    <citation type="submission" date="2019-01" db="EMBL/GenBank/DDBJ databases">
        <authorList>
            <consortium name="Pathogen Informatics"/>
        </authorList>
    </citation>
    <scope>NUCLEOTIDE SEQUENCE [LARGE SCALE GENOMIC DNA]</scope>
    <source>
        <strain evidence="2 3">NCTC10118</strain>
    </source>
</reference>
<dbReference type="InterPro" id="IPR029044">
    <property type="entry name" value="Nucleotide-diphossugar_trans"/>
</dbReference>
<organism evidence="2 3">
    <name type="scientific">Mycoplasmopsis bovirhinis</name>
    <dbReference type="NCBI Taxonomy" id="29553"/>
    <lineage>
        <taxon>Bacteria</taxon>
        <taxon>Bacillati</taxon>
        <taxon>Mycoplasmatota</taxon>
        <taxon>Mycoplasmoidales</taxon>
        <taxon>Metamycoplasmataceae</taxon>
        <taxon>Mycoplasmopsis</taxon>
    </lineage>
</organism>
<name>A0A449AC43_9BACT</name>
<accession>A0A449AC43</accession>
<keyword evidence="3" id="KW-1185">Reference proteome</keyword>
<evidence type="ECO:0000313" key="3">
    <source>
        <dbReference type="Proteomes" id="UP000289952"/>
    </source>
</evidence>
<dbReference type="Proteomes" id="UP000289952">
    <property type="component" value="Chromosome"/>
</dbReference>
<evidence type="ECO:0000313" key="2">
    <source>
        <dbReference type="EMBL" id="VEU62417.1"/>
    </source>
</evidence>
<dbReference type="AlphaFoldDB" id="A0A449AC43"/>
<dbReference type="CDD" id="cd00761">
    <property type="entry name" value="Glyco_tranf_GTA_type"/>
    <property type="match status" value="1"/>
</dbReference>
<protein>
    <submittedName>
        <fullName evidence="2">Glycosyl transferase family 2</fullName>
    </submittedName>
</protein>